<organism evidence="3 4">
    <name type="scientific">Lingula anatina</name>
    <name type="common">Brachiopod</name>
    <name type="synonym">Lingula unguis</name>
    <dbReference type="NCBI Taxonomy" id="7574"/>
    <lineage>
        <taxon>Eukaryota</taxon>
        <taxon>Metazoa</taxon>
        <taxon>Spiralia</taxon>
        <taxon>Lophotrochozoa</taxon>
        <taxon>Brachiopoda</taxon>
        <taxon>Linguliformea</taxon>
        <taxon>Lingulata</taxon>
        <taxon>Lingulida</taxon>
        <taxon>Linguloidea</taxon>
        <taxon>Lingulidae</taxon>
        <taxon>Lingula</taxon>
    </lineage>
</organism>
<dbReference type="InParanoid" id="A0A1S3KGL9"/>
<name>A0A1S3KGL9_LINAN</name>
<evidence type="ECO:0000313" key="4">
    <source>
        <dbReference type="RefSeq" id="XP_013421783.1"/>
    </source>
</evidence>
<evidence type="ECO:0000313" key="3">
    <source>
        <dbReference type="Proteomes" id="UP000085678"/>
    </source>
</evidence>
<dbReference type="PROSITE" id="PS50222">
    <property type="entry name" value="EF_HAND_2"/>
    <property type="match status" value="2"/>
</dbReference>
<dbReference type="CDD" id="cd00051">
    <property type="entry name" value="EFh"/>
    <property type="match status" value="1"/>
</dbReference>
<dbReference type="Pfam" id="PF13202">
    <property type="entry name" value="EF-hand_5"/>
    <property type="match status" value="2"/>
</dbReference>
<dbReference type="STRING" id="7574.A0A1S3KGL9"/>
<dbReference type="GeneID" id="106181826"/>
<dbReference type="SUPFAM" id="SSF47473">
    <property type="entry name" value="EF-hand"/>
    <property type="match status" value="1"/>
</dbReference>
<sequence length="182" mass="21118">MSASAPYPEFWVRKMRSFFVIFDRDLDGVVKKEDYMDICNARAKYQLNQEQLETYMGLVNYAWDYFWAGPEKKVNVTFWDCVHNHARTFGEPAFQEKEKKWFYVYFEKIADKNGDGIVTRKEYEEFLGLFGVHPLSVPPSFEALDTDGDGQISKEEFANAAVGFFCCTADTPAKLFWGPFLA</sequence>
<dbReference type="Gene3D" id="1.10.238.10">
    <property type="entry name" value="EF-hand"/>
    <property type="match status" value="1"/>
</dbReference>
<dbReference type="PROSITE" id="PS00018">
    <property type="entry name" value="EF_HAND_1"/>
    <property type="match status" value="2"/>
</dbReference>
<proteinExistence type="predicted"/>
<dbReference type="KEGG" id="lak:106181826"/>
<reference evidence="4" key="1">
    <citation type="submission" date="2025-08" db="UniProtKB">
        <authorList>
            <consortium name="RefSeq"/>
        </authorList>
    </citation>
    <scope>IDENTIFICATION</scope>
    <source>
        <tissue evidence="4">Gonads</tissue>
    </source>
</reference>
<dbReference type="InterPro" id="IPR002048">
    <property type="entry name" value="EF_hand_dom"/>
</dbReference>
<gene>
    <name evidence="4" type="primary">LOC106181826</name>
</gene>
<feature type="domain" description="EF-hand" evidence="2">
    <location>
        <begin position="108"/>
        <end position="133"/>
    </location>
</feature>
<dbReference type="InterPro" id="IPR011992">
    <property type="entry name" value="EF-hand-dom_pair"/>
</dbReference>
<keyword evidence="3" id="KW-1185">Reference proteome</keyword>
<keyword evidence="1" id="KW-0106">Calcium</keyword>
<dbReference type="Proteomes" id="UP000085678">
    <property type="component" value="Unplaced"/>
</dbReference>
<dbReference type="OrthoDB" id="6229588at2759"/>
<dbReference type="AlphaFoldDB" id="A0A1S3KGL9"/>
<dbReference type="SMART" id="SM00054">
    <property type="entry name" value="EFh"/>
    <property type="match status" value="3"/>
</dbReference>
<dbReference type="InterPro" id="IPR018247">
    <property type="entry name" value="EF_Hand_1_Ca_BS"/>
</dbReference>
<accession>A0A1S3KGL9</accession>
<evidence type="ECO:0000259" key="2">
    <source>
        <dbReference type="PROSITE" id="PS50222"/>
    </source>
</evidence>
<dbReference type="RefSeq" id="XP_013421783.1">
    <property type="nucleotide sequence ID" value="XM_013566329.1"/>
</dbReference>
<dbReference type="GO" id="GO:0005509">
    <property type="term" value="F:calcium ion binding"/>
    <property type="evidence" value="ECO:0007669"/>
    <property type="project" value="InterPro"/>
</dbReference>
<protein>
    <submittedName>
        <fullName evidence="4">Sarcoplasmic calcium-binding protein-like</fullName>
    </submittedName>
</protein>
<evidence type="ECO:0000256" key="1">
    <source>
        <dbReference type="ARBA" id="ARBA00022837"/>
    </source>
</evidence>
<feature type="domain" description="EF-hand" evidence="2">
    <location>
        <begin position="141"/>
        <end position="167"/>
    </location>
</feature>